<name>A0ABU5VTE2_9BACT</name>
<proteinExistence type="predicted"/>
<keyword evidence="1" id="KW-0732">Signal</keyword>
<reference evidence="2 3" key="1">
    <citation type="submission" date="2023-11" db="EMBL/GenBank/DDBJ databases">
        <title>A Novel Polar Bacteriovorax (B. antarcticus) Isolated from the Biocrust in Antarctica.</title>
        <authorList>
            <person name="Mun W."/>
            <person name="Choi S.Y."/>
            <person name="Mitchell R.J."/>
        </authorList>
    </citation>
    <scope>NUCLEOTIDE SEQUENCE [LARGE SCALE GENOMIC DNA]</scope>
    <source>
        <strain evidence="2 3">PP10</strain>
    </source>
</reference>
<comment type="caution">
    <text evidence="2">The sequence shown here is derived from an EMBL/GenBank/DDBJ whole genome shotgun (WGS) entry which is preliminary data.</text>
</comment>
<feature type="signal peptide" evidence="1">
    <location>
        <begin position="1"/>
        <end position="23"/>
    </location>
</feature>
<protein>
    <recommendedName>
        <fullName evidence="4">CYTH domain-containing protein</fullName>
    </recommendedName>
</protein>
<gene>
    <name evidence="2" type="ORF">SHI21_08880</name>
</gene>
<feature type="chain" id="PRO_5047298740" description="CYTH domain-containing protein" evidence="1">
    <location>
        <begin position="24"/>
        <end position="273"/>
    </location>
</feature>
<sequence length="273" mass="30657">MLKHLTTTLTLTFLLGLQAPAMASSGDLGFPSKTEVELKINLTKTGFNELKSVFLQKFKGEESGRSDFYFDIFKNEAYQLKTAQPTVKIRFQWDGVALTWQTQKVLSSSTLSIFSAKKTESISMDIVNDSSLIQTIQSYHSKLEALDPYALTIAGSIQNLLDEKGIITFTQALCPQCTKEERYFSTHMNDKKRVKIKLKIAEDQFTVQVGETNNRGVISYELEAEVKKSSDLVKSAESLQKWLTTNGLESTHIDSSTAIDPTKFSEEKLKQLL</sequence>
<evidence type="ECO:0000256" key="1">
    <source>
        <dbReference type="SAM" id="SignalP"/>
    </source>
</evidence>
<organism evidence="2 3">
    <name type="scientific">Bacteriovorax antarcticus</name>
    <dbReference type="NCBI Taxonomy" id="3088717"/>
    <lineage>
        <taxon>Bacteria</taxon>
        <taxon>Pseudomonadati</taxon>
        <taxon>Bdellovibrionota</taxon>
        <taxon>Bacteriovoracia</taxon>
        <taxon>Bacteriovoracales</taxon>
        <taxon>Bacteriovoracaceae</taxon>
        <taxon>Bacteriovorax</taxon>
    </lineage>
</organism>
<dbReference type="EMBL" id="JAYGJQ010000001">
    <property type="protein sequence ID" value="MEA9356314.1"/>
    <property type="molecule type" value="Genomic_DNA"/>
</dbReference>
<evidence type="ECO:0000313" key="3">
    <source>
        <dbReference type="Proteomes" id="UP001302274"/>
    </source>
</evidence>
<accession>A0ABU5VTE2</accession>
<dbReference type="Gene3D" id="2.40.320.10">
    <property type="entry name" value="Hypothetical Protein Pfu-838710-001"/>
    <property type="match status" value="1"/>
</dbReference>
<dbReference type="RefSeq" id="WP_323576005.1">
    <property type="nucleotide sequence ID" value="NZ_JAYGJQ010000001.1"/>
</dbReference>
<evidence type="ECO:0008006" key="4">
    <source>
        <dbReference type="Google" id="ProtNLM"/>
    </source>
</evidence>
<evidence type="ECO:0000313" key="2">
    <source>
        <dbReference type="EMBL" id="MEA9356314.1"/>
    </source>
</evidence>
<keyword evidence="3" id="KW-1185">Reference proteome</keyword>
<dbReference type="Proteomes" id="UP001302274">
    <property type="component" value="Unassembled WGS sequence"/>
</dbReference>